<evidence type="ECO:0000256" key="8">
    <source>
        <dbReference type="SAM" id="Phobius"/>
    </source>
</evidence>
<comment type="caution">
    <text evidence="10">The sequence shown here is derived from an EMBL/GenBank/DDBJ whole genome shotgun (WGS) entry which is preliminary data.</text>
</comment>
<dbReference type="EMBL" id="MFEN01000064">
    <property type="protein sequence ID" value="OGE82832.1"/>
    <property type="molecule type" value="Genomic_DNA"/>
</dbReference>
<feature type="transmembrane region" description="Helical" evidence="8">
    <location>
        <begin position="7"/>
        <end position="31"/>
    </location>
</feature>
<dbReference type="PANTHER" id="PTHR30012">
    <property type="entry name" value="GENERAL SECRETION PATHWAY PROTEIN"/>
    <property type="match status" value="1"/>
</dbReference>
<dbReference type="AlphaFoldDB" id="A0A1F5NYZ0"/>
<proteinExistence type="inferred from homology"/>
<keyword evidence="3" id="KW-1003">Cell membrane</keyword>
<feature type="transmembrane region" description="Helical" evidence="8">
    <location>
        <begin position="54"/>
        <end position="73"/>
    </location>
</feature>
<dbReference type="InterPro" id="IPR042094">
    <property type="entry name" value="T2SS_GspF_sf"/>
</dbReference>
<dbReference type="InterPro" id="IPR018076">
    <property type="entry name" value="T2SS_GspF_dom"/>
</dbReference>
<dbReference type="Proteomes" id="UP000176339">
    <property type="component" value="Unassembled WGS sequence"/>
</dbReference>
<dbReference type="GO" id="GO:0005886">
    <property type="term" value="C:plasma membrane"/>
    <property type="evidence" value="ECO:0007669"/>
    <property type="project" value="UniProtKB-SubCell"/>
</dbReference>
<evidence type="ECO:0000313" key="10">
    <source>
        <dbReference type="EMBL" id="OGE82832.1"/>
    </source>
</evidence>
<name>A0A1F5NYZ0_9BACT</name>
<keyword evidence="6 8" id="KW-1133">Transmembrane helix</keyword>
<feature type="transmembrane region" description="Helical" evidence="8">
    <location>
        <begin position="207"/>
        <end position="228"/>
    </location>
</feature>
<evidence type="ECO:0000256" key="5">
    <source>
        <dbReference type="ARBA" id="ARBA00022692"/>
    </source>
</evidence>
<reference evidence="10 11" key="1">
    <citation type="journal article" date="2016" name="Nat. Commun.">
        <title>Thousands of microbial genomes shed light on interconnected biogeochemical processes in an aquifer system.</title>
        <authorList>
            <person name="Anantharaman K."/>
            <person name="Brown C.T."/>
            <person name="Hug L.A."/>
            <person name="Sharon I."/>
            <person name="Castelle C.J."/>
            <person name="Probst A.J."/>
            <person name="Thomas B.C."/>
            <person name="Singh A."/>
            <person name="Wilkins M.J."/>
            <person name="Karaoz U."/>
            <person name="Brodie E.L."/>
            <person name="Williams K.H."/>
            <person name="Hubbard S.S."/>
            <person name="Banfield J.F."/>
        </authorList>
    </citation>
    <scope>NUCLEOTIDE SEQUENCE [LARGE SCALE GENOMIC DNA]</scope>
</reference>
<evidence type="ECO:0000256" key="1">
    <source>
        <dbReference type="ARBA" id="ARBA00004429"/>
    </source>
</evidence>
<protein>
    <recommendedName>
        <fullName evidence="9">Type II secretion system protein GspF domain-containing protein</fullName>
    </recommendedName>
</protein>
<organism evidence="10 11">
    <name type="scientific">Candidatus Doudnabacteria bacterium RIFCSPHIGHO2_01_FULL_49_9</name>
    <dbReference type="NCBI Taxonomy" id="1817827"/>
    <lineage>
        <taxon>Bacteria</taxon>
        <taxon>Candidatus Doudnaibacteriota</taxon>
    </lineage>
</organism>
<evidence type="ECO:0000256" key="4">
    <source>
        <dbReference type="ARBA" id="ARBA00022519"/>
    </source>
</evidence>
<keyword evidence="7 8" id="KW-0472">Membrane</keyword>
<dbReference type="Pfam" id="PF00482">
    <property type="entry name" value="T2SSF"/>
    <property type="match status" value="1"/>
</dbReference>
<accession>A0A1F5NYZ0</accession>
<evidence type="ECO:0000256" key="7">
    <source>
        <dbReference type="ARBA" id="ARBA00023136"/>
    </source>
</evidence>
<dbReference type="Gene3D" id="1.20.81.30">
    <property type="entry name" value="Type II secretion system (T2SS), domain F"/>
    <property type="match status" value="1"/>
</dbReference>
<comment type="subcellular location">
    <subcellularLocation>
        <location evidence="1">Cell inner membrane</location>
        <topology evidence="1">Multi-pass membrane protein</topology>
    </subcellularLocation>
</comment>
<evidence type="ECO:0000256" key="3">
    <source>
        <dbReference type="ARBA" id="ARBA00022475"/>
    </source>
</evidence>
<evidence type="ECO:0000313" key="11">
    <source>
        <dbReference type="Proteomes" id="UP000176339"/>
    </source>
</evidence>
<gene>
    <name evidence="10" type="ORF">A2846_00735</name>
</gene>
<evidence type="ECO:0000259" key="9">
    <source>
        <dbReference type="Pfam" id="PF00482"/>
    </source>
</evidence>
<dbReference type="InterPro" id="IPR003004">
    <property type="entry name" value="GspF/PilC"/>
</dbReference>
<sequence length="234" mass="25470">MIYPAFIICAILVVGGLMFVFVLPSMIHVLLESGAELPFTTRILIFLTEFIQNYWPFIITGALGLGIGSQVYIRTTAGRAIWDQIKLRLPVINKVLRNIYMDRFSRNLSTLVASSIPIVTALRTVADIVGNTVYQGIILDAAEEVEIGKSISDVFAAHPEIPVIVTQMVKVGEQTGTLHEILAKLADFFDKEVSNAVGTLTALMEPIIMIILGIAVAAMVAGILLPIYNLASVQ</sequence>
<dbReference type="FunFam" id="1.20.81.30:FF:000001">
    <property type="entry name" value="Type II secretion system protein F"/>
    <property type="match status" value="1"/>
</dbReference>
<evidence type="ECO:0000256" key="2">
    <source>
        <dbReference type="ARBA" id="ARBA00005745"/>
    </source>
</evidence>
<dbReference type="GO" id="GO:0015628">
    <property type="term" value="P:protein secretion by the type II secretion system"/>
    <property type="evidence" value="ECO:0007669"/>
    <property type="project" value="TreeGrafter"/>
</dbReference>
<keyword evidence="4" id="KW-0997">Cell inner membrane</keyword>
<comment type="similarity">
    <text evidence="2">Belongs to the GSP F family.</text>
</comment>
<feature type="domain" description="Type II secretion system protein GspF" evidence="9">
    <location>
        <begin position="104"/>
        <end position="226"/>
    </location>
</feature>
<dbReference type="PANTHER" id="PTHR30012:SF7">
    <property type="entry name" value="PROTEIN TRANSPORT PROTEIN HOFC HOMOLOG"/>
    <property type="match status" value="1"/>
</dbReference>
<evidence type="ECO:0000256" key="6">
    <source>
        <dbReference type="ARBA" id="ARBA00022989"/>
    </source>
</evidence>
<keyword evidence="5 8" id="KW-0812">Transmembrane</keyword>